<keyword evidence="2" id="KW-0808">Transferase</keyword>
<evidence type="ECO:0000313" key="3">
    <source>
        <dbReference type="Proteomes" id="UP000261087"/>
    </source>
</evidence>
<gene>
    <name evidence="2" type="ORF">DXB31_02755</name>
</gene>
<comment type="caution">
    <text evidence="2">The sequence shown here is derived from an EMBL/GenBank/DDBJ whole genome shotgun (WGS) entry which is preliminary data.</text>
</comment>
<dbReference type="PANTHER" id="PTHR12526">
    <property type="entry name" value="GLYCOSYLTRANSFERASE"/>
    <property type="match status" value="1"/>
</dbReference>
<dbReference type="RefSeq" id="WP_117604583.1">
    <property type="nucleotide sequence ID" value="NZ_CAXVJN010000002.1"/>
</dbReference>
<dbReference type="Pfam" id="PF00534">
    <property type="entry name" value="Glycos_transf_1"/>
    <property type="match status" value="1"/>
</dbReference>
<dbReference type="AlphaFoldDB" id="A0A3E5FS37"/>
<dbReference type="EMBL" id="QSVF01000004">
    <property type="protein sequence ID" value="RGO12645.1"/>
    <property type="molecule type" value="Genomic_DNA"/>
</dbReference>
<dbReference type="Proteomes" id="UP000261087">
    <property type="component" value="Unassembled WGS sequence"/>
</dbReference>
<accession>A0A3E5FS37</accession>
<evidence type="ECO:0000259" key="1">
    <source>
        <dbReference type="Pfam" id="PF00534"/>
    </source>
</evidence>
<sequence>MKKIVIVSNKMIMGGIEKSLIELLKNLSYSYDITLILNSFGGELFKKIPKNINVKKMYDYSTIYQHIRNEKNFLNRIDIIKKSIQLKYCKTYDEECQLLTSLYPKVDQEFDIAISYATPIALSNYYVINNINAKKKIMFIHNDMSMINLSPFESKELFKYFDIFCAVSLHAKKIFNQYYPQFTEKSIVFNNLVDVENIIYLSNEKISYHRDKIIHICTVGRVEKEKGQDIIPYVLLTLKSKNIEVIWHIVGNGSMLNDLRKIAKELGVTNNIVFEGNQSNPYKFMKNCDIYVQTSRQEGYCITLLEAKILKKIIITTNFPCAYEHINDKKNGLIVEFDSNEISNAIDLIINNKEISQKLSANISSFDYKDDLNVFINLLNKE</sequence>
<name>A0A3E5FS37_9FIRM</name>
<feature type="domain" description="Glycosyl transferase family 1" evidence="1">
    <location>
        <begin position="211"/>
        <end position="362"/>
    </location>
</feature>
<protein>
    <submittedName>
        <fullName evidence="2">Glycosyltransferase</fullName>
    </submittedName>
</protein>
<reference evidence="2 3" key="1">
    <citation type="submission" date="2018-08" db="EMBL/GenBank/DDBJ databases">
        <title>A genome reference for cultivated species of the human gut microbiota.</title>
        <authorList>
            <person name="Zou Y."/>
            <person name="Xue W."/>
            <person name="Luo G."/>
        </authorList>
    </citation>
    <scope>NUCLEOTIDE SEQUENCE [LARGE SCALE GENOMIC DNA]</scope>
    <source>
        <strain evidence="2 3">OM02-6</strain>
    </source>
</reference>
<dbReference type="SUPFAM" id="SSF53756">
    <property type="entry name" value="UDP-Glycosyltransferase/glycogen phosphorylase"/>
    <property type="match status" value="1"/>
</dbReference>
<proteinExistence type="predicted"/>
<dbReference type="Gene3D" id="3.40.50.2000">
    <property type="entry name" value="Glycogen Phosphorylase B"/>
    <property type="match status" value="2"/>
</dbReference>
<dbReference type="InterPro" id="IPR001296">
    <property type="entry name" value="Glyco_trans_1"/>
</dbReference>
<organism evidence="2 3">
    <name type="scientific">Thomasclavelia spiroformis</name>
    <dbReference type="NCBI Taxonomy" id="29348"/>
    <lineage>
        <taxon>Bacteria</taxon>
        <taxon>Bacillati</taxon>
        <taxon>Bacillota</taxon>
        <taxon>Erysipelotrichia</taxon>
        <taxon>Erysipelotrichales</taxon>
        <taxon>Coprobacillaceae</taxon>
        <taxon>Thomasclavelia</taxon>
    </lineage>
</organism>
<dbReference type="CDD" id="cd03811">
    <property type="entry name" value="GT4_GT28_WabH-like"/>
    <property type="match status" value="1"/>
</dbReference>
<evidence type="ECO:0000313" key="2">
    <source>
        <dbReference type="EMBL" id="RGO12645.1"/>
    </source>
</evidence>
<dbReference type="GO" id="GO:0016757">
    <property type="term" value="F:glycosyltransferase activity"/>
    <property type="evidence" value="ECO:0007669"/>
    <property type="project" value="InterPro"/>
</dbReference>
<dbReference type="PANTHER" id="PTHR12526:SF630">
    <property type="entry name" value="GLYCOSYLTRANSFERASE"/>
    <property type="match status" value="1"/>
</dbReference>